<evidence type="ECO:0000313" key="3">
    <source>
        <dbReference type="EMBL" id="MFC5498059.1"/>
    </source>
</evidence>
<feature type="transmembrane region" description="Helical" evidence="2">
    <location>
        <begin position="376"/>
        <end position="408"/>
    </location>
</feature>
<keyword evidence="4" id="KW-1185">Reference proteome</keyword>
<dbReference type="SUPFAM" id="SSF82866">
    <property type="entry name" value="Multidrug efflux transporter AcrB transmembrane domain"/>
    <property type="match status" value="2"/>
</dbReference>
<dbReference type="InterPro" id="IPR027463">
    <property type="entry name" value="AcrB_DN_DC_subdom"/>
</dbReference>
<dbReference type="InterPro" id="IPR001036">
    <property type="entry name" value="Acrflvin-R"/>
</dbReference>
<dbReference type="PANTHER" id="PTHR32063:SF0">
    <property type="entry name" value="SWARMING MOTILITY PROTEIN SWRC"/>
    <property type="match status" value="1"/>
</dbReference>
<dbReference type="Gene3D" id="3.30.2090.10">
    <property type="entry name" value="Multidrug efflux transporter AcrB TolC docking domain, DN and DC subdomains"/>
    <property type="match status" value="2"/>
</dbReference>
<feature type="transmembrane region" description="Helical" evidence="2">
    <location>
        <begin position="439"/>
        <end position="465"/>
    </location>
</feature>
<sequence>MWFTRVSLNNPVFATMVMLALVVLGLFSYQRLQVDQFPNIDFPVVVITAEYPGASPEIVESEVTRKLEEGVNSIAGINALTSRSMESMSVVIIEFQLQVDGRKAAEDVREKVASIRPSFRTEVKEPRVLRFDPSSRAIWSLAVLPDASKGKPMTAVELTNWSDQVLKKRLENVRGVGSVTLVGGTRREINLYLDPAAMEAQGVTADQVANAVRTENQDVPVGAIRSQAQDRTVQIDARMQRPEDFGRIIVARRGTGSGGAPVRVEQVARVSDGAQEIDSLALYNGERTLLLTVQKSQDENTIEVIDGLKKTIDDMAAQLPPGVRLEPVTDGSRPIRVAVNNVRRTLIEGALLTVLIVFLFLNSWRSTVITGLTLPIALIGTFLFMNMFGFTINMVTLMALSLCVGLLIDDAIVVRENIVRHVQMGKAPYQAALDGTQEIGLAVLATSFSIVAVFLPIGFMGGIIGKFFHEFGVTIVAAVLISMFVSFTLDPMLSSIWHDPAIALRQAQDEPKNWYDKTIGRVTGWFDRATESLAEGYQGILRWSLGHKLATVGVAFAIFVASVFMVPLLGTEFVPKADFSETSVNFYTPVGSSLEATEAKARQVETILREFPEVRYTLATINSGNAAGKIYASIYVRLVDRKDRSRSVDQLSGVLRSRLQQVPGITVTHVGLLDAVGGNKQVEFSLQGPDLKELERLARLVSDRIRTIPGLVDLDSSVKPDKPVIELDLRRDAASDLGLSLAQVGAALRTLVAGETVGTWRAPDDQTYDVNVRLAPAARNSPQDLERLPFAMGSNADGSTRIVRLNQLASVRESTGSNQINRRDLAREVAINANVADRSAGEVSNDIRAALDGVAFPPGYRYQFSGSTKNMAESFGYAVSALALAVIFIYMILASQFKSFLQPLALMTSLPLTLIGVVLALMLFRSTLSMFSVIGIVMLMGLVTKNAILLVDFAIRMREDRIDADGRRIAGMDRTEALLHAARVRLRPILMTTLAMIFGMVPLAFALTEGSEQRAPMGQAVIGGVITSSLLTLVVVPVVYCYLDDLGGWLRRKLGPARRSGGGGGAATGQPLPASKIDRLP</sequence>
<dbReference type="Proteomes" id="UP001596037">
    <property type="component" value="Unassembled WGS sequence"/>
</dbReference>
<dbReference type="RefSeq" id="WP_376850124.1">
    <property type="nucleotide sequence ID" value="NZ_JBHSMF010000006.1"/>
</dbReference>
<feature type="transmembrane region" description="Helical" evidence="2">
    <location>
        <begin position="1020"/>
        <end position="1043"/>
    </location>
</feature>
<gene>
    <name evidence="3" type="ORF">ACFPOE_10985</name>
</gene>
<feature type="region of interest" description="Disordered" evidence="1">
    <location>
        <begin position="1057"/>
        <end position="1081"/>
    </location>
</feature>
<dbReference type="PRINTS" id="PR00702">
    <property type="entry name" value="ACRIFLAVINRP"/>
</dbReference>
<dbReference type="Gene3D" id="3.30.70.1440">
    <property type="entry name" value="Multidrug efflux transporter AcrB pore domain"/>
    <property type="match status" value="1"/>
</dbReference>
<feature type="transmembrane region" description="Helical" evidence="2">
    <location>
        <begin position="989"/>
        <end position="1008"/>
    </location>
</feature>
<feature type="transmembrane region" description="Helical" evidence="2">
    <location>
        <begin position="905"/>
        <end position="924"/>
    </location>
</feature>
<feature type="transmembrane region" description="Helical" evidence="2">
    <location>
        <begin position="875"/>
        <end position="893"/>
    </location>
</feature>
<feature type="transmembrane region" description="Helical" evidence="2">
    <location>
        <begin position="549"/>
        <end position="570"/>
    </location>
</feature>
<reference evidence="4" key="1">
    <citation type="journal article" date="2019" name="Int. J. Syst. Evol. Microbiol.">
        <title>The Global Catalogue of Microorganisms (GCM) 10K type strain sequencing project: providing services to taxonomists for standard genome sequencing and annotation.</title>
        <authorList>
            <consortium name="The Broad Institute Genomics Platform"/>
            <consortium name="The Broad Institute Genome Sequencing Center for Infectious Disease"/>
            <person name="Wu L."/>
            <person name="Ma J."/>
        </authorList>
    </citation>
    <scope>NUCLEOTIDE SEQUENCE [LARGE SCALE GENOMIC DNA]</scope>
    <source>
        <strain evidence="4">CCUG 57401</strain>
    </source>
</reference>
<protein>
    <submittedName>
        <fullName evidence="3">Efflux RND transporter permease subunit</fullName>
    </submittedName>
</protein>
<feature type="transmembrane region" description="Helical" evidence="2">
    <location>
        <begin position="346"/>
        <end position="364"/>
    </location>
</feature>
<name>A0ABW0NBV9_9BURK</name>
<feature type="transmembrane region" description="Helical" evidence="2">
    <location>
        <begin position="12"/>
        <end position="29"/>
    </location>
</feature>
<proteinExistence type="predicted"/>
<dbReference type="SUPFAM" id="SSF82693">
    <property type="entry name" value="Multidrug efflux transporter AcrB pore domain, PN1, PN2, PC1 and PC2 subdomains"/>
    <property type="match status" value="3"/>
</dbReference>
<dbReference type="Gene3D" id="1.20.1640.10">
    <property type="entry name" value="Multidrug efflux transporter AcrB transmembrane domain"/>
    <property type="match status" value="2"/>
</dbReference>
<keyword evidence="2" id="KW-1133">Transmembrane helix</keyword>
<evidence type="ECO:0000313" key="4">
    <source>
        <dbReference type="Proteomes" id="UP001596037"/>
    </source>
</evidence>
<dbReference type="Pfam" id="PF00873">
    <property type="entry name" value="ACR_tran"/>
    <property type="match status" value="1"/>
</dbReference>
<dbReference type="Gene3D" id="3.30.70.1320">
    <property type="entry name" value="Multidrug efflux transporter AcrB pore domain like"/>
    <property type="match status" value="1"/>
</dbReference>
<organism evidence="3 4">
    <name type="scientific">Caenimonas terrae</name>
    <dbReference type="NCBI Taxonomy" id="696074"/>
    <lineage>
        <taxon>Bacteria</taxon>
        <taxon>Pseudomonadati</taxon>
        <taxon>Pseudomonadota</taxon>
        <taxon>Betaproteobacteria</taxon>
        <taxon>Burkholderiales</taxon>
        <taxon>Comamonadaceae</taxon>
        <taxon>Caenimonas</taxon>
    </lineage>
</organism>
<dbReference type="PANTHER" id="PTHR32063">
    <property type="match status" value="1"/>
</dbReference>
<evidence type="ECO:0000256" key="2">
    <source>
        <dbReference type="SAM" id="Phobius"/>
    </source>
</evidence>
<keyword evidence="2" id="KW-0812">Transmembrane</keyword>
<evidence type="ECO:0000256" key="1">
    <source>
        <dbReference type="SAM" id="MobiDB-lite"/>
    </source>
</evidence>
<feature type="transmembrane region" description="Helical" evidence="2">
    <location>
        <begin position="471"/>
        <end position="489"/>
    </location>
</feature>
<dbReference type="SUPFAM" id="SSF82714">
    <property type="entry name" value="Multidrug efflux transporter AcrB TolC docking domain, DN and DC subdomains"/>
    <property type="match status" value="2"/>
</dbReference>
<comment type="caution">
    <text evidence="3">The sequence shown here is derived from an EMBL/GenBank/DDBJ whole genome shotgun (WGS) entry which is preliminary data.</text>
</comment>
<keyword evidence="2" id="KW-0472">Membrane</keyword>
<feature type="transmembrane region" description="Helical" evidence="2">
    <location>
        <begin position="930"/>
        <end position="951"/>
    </location>
</feature>
<accession>A0ABW0NBV9</accession>
<dbReference type="EMBL" id="JBHSMF010000006">
    <property type="protein sequence ID" value="MFC5498059.1"/>
    <property type="molecule type" value="Genomic_DNA"/>
</dbReference>
<dbReference type="Gene3D" id="3.30.70.1430">
    <property type="entry name" value="Multidrug efflux transporter AcrB pore domain"/>
    <property type="match status" value="2"/>
</dbReference>